<dbReference type="Proteomes" id="UP000255460">
    <property type="component" value="Unassembled WGS sequence"/>
</dbReference>
<proteinExistence type="predicted"/>
<organism evidence="1 2">
    <name type="scientific">Escherichia coli</name>
    <dbReference type="NCBI Taxonomy" id="562"/>
    <lineage>
        <taxon>Bacteria</taxon>
        <taxon>Pseudomonadati</taxon>
        <taxon>Pseudomonadota</taxon>
        <taxon>Gammaproteobacteria</taxon>
        <taxon>Enterobacterales</taxon>
        <taxon>Enterobacteriaceae</taxon>
        <taxon>Escherichia</taxon>
    </lineage>
</organism>
<dbReference type="EMBL" id="UFZQ01000001">
    <property type="protein sequence ID" value="STE84098.1"/>
    <property type="molecule type" value="Genomic_DNA"/>
</dbReference>
<sequence length="45" mass="5358">MSQRRMLEVEIDVLDKNNRLAERNRARFAARKPTGAQPGFQPWFR</sequence>
<name>A0A376KN58_ECOLX</name>
<dbReference type="AlphaFoldDB" id="A0A376KN58"/>
<accession>A0A376KN58</accession>
<evidence type="ECO:0000313" key="2">
    <source>
        <dbReference type="Proteomes" id="UP000255460"/>
    </source>
</evidence>
<gene>
    <name evidence="1" type="primary">hypB_2</name>
    <name evidence="1" type="ORF">NCTC10418_01771</name>
</gene>
<evidence type="ECO:0000313" key="1">
    <source>
        <dbReference type="EMBL" id="STE84098.1"/>
    </source>
</evidence>
<protein>
    <submittedName>
        <fullName evidence="1">Hydrogenase isoenzymes nickel incorporation protein</fullName>
    </submittedName>
</protein>
<reference evidence="1 2" key="1">
    <citation type="submission" date="2018-06" db="EMBL/GenBank/DDBJ databases">
        <authorList>
            <consortium name="Pathogen Informatics"/>
            <person name="Doyle S."/>
        </authorList>
    </citation>
    <scope>NUCLEOTIDE SEQUENCE [LARGE SCALE GENOMIC DNA]</scope>
    <source>
        <strain evidence="1 2">NCTC10418</strain>
    </source>
</reference>